<proteinExistence type="predicted"/>
<accession>A0AAV4WGQ8</accession>
<keyword evidence="2" id="KW-1185">Reference proteome</keyword>
<organism evidence="1 2">
    <name type="scientific">Caerostris extrusa</name>
    <name type="common">Bark spider</name>
    <name type="synonym">Caerostris bankana</name>
    <dbReference type="NCBI Taxonomy" id="172846"/>
    <lineage>
        <taxon>Eukaryota</taxon>
        <taxon>Metazoa</taxon>
        <taxon>Ecdysozoa</taxon>
        <taxon>Arthropoda</taxon>
        <taxon>Chelicerata</taxon>
        <taxon>Arachnida</taxon>
        <taxon>Araneae</taxon>
        <taxon>Araneomorphae</taxon>
        <taxon>Entelegynae</taxon>
        <taxon>Araneoidea</taxon>
        <taxon>Araneidae</taxon>
        <taxon>Caerostris</taxon>
    </lineage>
</organism>
<dbReference type="AlphaFoldDB" id="A0AAV4WGQ8"/>
<dbReference type="Proteomes" id="UP001054945">
    <property type="component" value="Unassembled WGS sequence"/>
</dbReference>
<reference evidence="1 2" key="1">
    <citation type="submission" date="2021-06" db="EMBL/GenBank/DDBJ databases">
        <title>Caerostris extrusa draft genome.</title>
        <authorList>
            <person name="Kono N."/>
            <person name="Arakawa K."/>
        </authorList>
    </citation>
    <scope>NUCLEOTIDE SEQUENCE [LARGE SCALE GENOMIC DNA]</scope>
</reference>
<evidence type="ECO:0000313" key="1">
    <source>
        <dbReference type="EMBL" id="GIY81384.1"/>
    </source>
</evidence>
<name>A0AAV4WGQ8_CAEEX</name>
<evidence type="ECO:0000313" key="2">
    <source>
        <dbReference type="Proteomes" id="UP001054945"/>
    </source>
</evidence>
<dbReference type="EMBL" id="BPLR01016114">
    <property type="protein sequence ID" value="GIY81384.1"/>
    <property type="molecule type" value="Genomic_DNA"/>
</dbReference>
<protein>
    <submittedName>
        <fullName evidence="1">Uncharacterized protein</fullName>
    </submittedName>
</protein>
<gene>
    <name evidence="1" type="ORF">CEXT_65081</name>
</gene>
<sequence>MHEEPKKNITLRVELLLNERGVTNRYRFLYDKTTFHCCPFLDMFLPFYLPRVCVPLPFSARSSDEQELPTGLHSTSFFFNIIIIIPSCVVERLFIR</sequence>
<comment type="caution">
    <text evidence="1">The sequence shown here is derived from an EMBL/GenBank/DDBJ whole genome shotgun (WGS) entry which is preliminary data.</text>
</comment>